<keyword evidence="1" id="KW-1133">Transmembrane helix</keyword>
<keyword evidence="1" id="KW-0812">Transmembrane</keyword>
<organism evidence="3 4">
    <name type="scientific">Thermonema lapsum</name>
    <dbReference type="NCBI Taxonomy" id="28195"/>
    <lineage>
        <taxon>Bacteria</taxon>
        <taxon>Pseudomonadati</taxon>
        <taxon>Bacteroidota</taxon>
        <taxon>Cytophagia</taxon>
        <taxon>Cytophagales</taxon>
        <taxon>Thermonemataceae</taxon>
        <taxon>Thermonema</taxon>
    </lineage>
</organism>
<keyword evidence="1" id="KW-0472">Membrane</keyword>
<evidence type="ECO:0000313" key="3">
    <source>
        <dbReference type="EMBL" id="NIK72815.1"/>
    </source>
</evidence>
<feature type="transmembrane region" description="Helical" evidence="1">
    <location>
        <begin position="112"/>
        <end position="132"/>
    </location>
</feature>
<keyword evidence="3" id="KW-0378">Hydrolase</keyword>
<dbReference type="Proteomes" id="UP000537126">
    <property type="component" value="Unassembled WGS sequence"/>
</dbReference>
<dbReference type="SUPFAM" id="SSF48317">
    <property type="entry name" value="Acid phosphatase/Vanadium-dependent haloperoxidase"/>
    <property type="match status" value="1"/>
</dbReference>
<dbReference type="SMART" id="SM00014">
    <property type="entry name" value="acidPPc"/>
    <property type="match status" value="1"/>
</dbReference>
<accession>A0A846MMZ7</accession>
<dbReference type="RefSeq" id="WP_166918118.1">
    <property type="nucleotide sequence ID" value="NZ_JAASRN010000001.1"/>
</dbReference>
<dbReference type="InterPro" id="IPR000326">
    <property type="entry name" value="PAP2/HPO"/>
</dbReference>
<sequence length="196" mass="22520">MNAFWQPIEEWDVHFILWVHRHHHPWADVLMTAASATWTWLPLYVLLLWGLWKEQRATVKLLWHVVAVALVVLLADQLTSTLMKPFFERLRPCHHPDLQPYLLLPDGCGGRFGFASSHAANTFGVATFFVLLWHKQTPWVHGLWLWAAVVAFSRVYLGKHYLSDVIVGAMVGSLAAYAVFYVLSVVFKKRAYPDEG</sequence>
<dbReference type="AlphaFoldDB" id="A0A846MMZ7"/>
<dbReference type="Gene3D" id="1.20.144.10">
    <property type="entry name" value="Phosphatidic acid phosphatase type 2/haloperoxidase"/>
    <property type="match status" value="2"/>
</dbReference>
<dbReference type="EMBL" id="JAASRN010000001">
    <property type="protein sequence ID" value="NIK72815.1"/>
    <property type="molecule type" value="Genomic_DNA"/>
</dbReference>
<keyword evidence="4" id="KW-1185">Reference proteome</keyword>
<dbReference type="PANTHER" id="PTHR14969">
    <property type="entry name" value="SPHINGOSINE-1-PHOSPHATE PHOSPHOHYDROLASE"/>
    <property type="match status" value="1"/>
</dbReference>
<comment type="caution">
    <text evidence="3">The sequence shown here is derived from an EMBL/GenBank/DDBJ whole genome shotgun (WGS) entry which is preliminary data.</text>
</comment>
<evidence type="ECO:0000313" key="4">
    <source>
        <dbReference type="Proteomes" id="UP000537126"/>
    </source>
</evidence>
<feature type="transmembrane region" description="Helical" evidence="1">
    <location>
        <begin position="29"/>
        <end position="49"/>
    </location>
</feature>
<proteinExistence type="predicted"/>
<evidence type="ECO:0000259" key="2">
    <source>
        <dbReference type="SMART" id="SM00014"/>
    </source>
</evidence>
<reference evidence="3 4" key="1">
    <citation type="submission" date="2020-03" db="EMBL/GenBank/DDBJ databases">
        <title>Genomic Encyclopedia of Type Strains, Phase IV (KMG-IV): sequencing the most valuable type-strain genomes for metagenomic binning, comparative biology and taxonomic classification.</title>
        <authorList>
            <person name="Goeker M."/>
        </authorList>
    </citation>
    <scope>NUCLEOTIDE SEQUENCE [LARGE SCALE GENOMIC DNA]</scope>
    <source>
        <strain evidence="3 4">DSM 5718</strain>
    </source>
</reference>
<gene>
    <name evidence="3" type="ORF">FHS56_000301</name>
</gene>
<dbReference type="GO" id="GO:0050380">
    <property type="term" value="F:undecaprenyl-diphosphatase activity"/>
    <property type="evidence" value="ECO:0007669"/>
    <property type="project" value="UniProtKB-EC"/>
</dbReference>
<feature type="domain" description="Phosphatidic acid phosphatase type 2/haloperoxidase" evidence="2">
    <location>
        <begin position="64"/>
        <end position="180"/>
    </location>
</feature>
<feature type="transmembrane region" description="Helical" evidence="1">
    <location>
        <begin position="165"/>
        <end position="187"/>
    </location>
</feature>
<dbReference type="Pfam" id="PF01569">
    <property type="entry name" value="PAP2"/>
    <property type="match status" value="1"/>
</dbReference>
<feature type="transmembrane region" description="Helical" evidence="1">
    <location>
        <begin position="139"/>
        <end position="159"/>
    </location>
</feature>
<evidence type="ECO:0000256" key="1">
    <source>
        <dbReference type="SAM" id="Phobius"/>
    </source>
</evidence>
<protein>
    <submittedName>
        <fullName evidence="3">Undecaprenyl-diphosphatase</fullName>
        <ecNumber evidence="3">3.6.1.27</ecNumber>
    </submittedName>
</protein>
<feature type="transmembrane region" description="Helical" evidence="1">
    <location>
        <begin position="61"/>
        <end position="79"/>
    </location>
</feature>
<dbReference type="InterPro" id="IPR036938">
    <property type="entry name" value="PAP2/HPO_sf"/>
</dbReference>
<name>A0A846MMZ7_9BACT</name>
<dbReference type="PANTHER" id="PTHR14969:SF13">
    <property type="entry name" value="AT30094P"/>
    <property type="match status" value="1"/>
</dbReference>
<dbReference type="EC" id="3.6.1.27" evidence="3"/>